<evidence type="ECO:0000313" key="3">
    <source>
        <dbReference type="WBParaSite" id="PSAMB.scaffold277size59606.g4265.t1"/>
    </source>
</evidence>
<protein>
    <submittedName>
        <fullName evidence="3">MARVEL domain-containing protein</fullName>
    </submittedName>
</protein>
<dbReference type="Proteomes" id="UP000887566">
    <property type="component" value="Unplaced"/>
</dbReference>
<feature type="transmembrane region" description="Helical" evidence="1">
    <location>
        <begin position="67"/>
        <end position="89"/>
    </location>
</feature>
<feature type="transmembrane region" description="Helical" evidence="1">
    <location>
        <begin position="134"/>
        <end position="156"/>
    </location>
</feature>
<reference evidence="3" key="1">
    <citation type="submission" date="2022-11" db="UniProtKB">
        <authorList>
            <consortium name="WormBaseParasite"/>
        </authorList>
    </citation>
    <scope>IDENTIFICATION</scope>
</reference>
<feature type="transmembrane region" description="Helical" evidence="1">
    <location>
        <begin position="101"/>
        <end position="122"/>
    </location>
</feature>
<feature type="transmembrane region" description="Helical" evidence="1">
    <location>
        <begin position="33"/>
        <end position="55"/>
    </location>
</feature>
<keyword evidence="1" id="KW-0812">Transmembrane</keyword>
<sequence length="192" mass="21341">MSLERKMAKCQARLSAVLHKTIPEHRRKELNLIYLKSFSAWLKIAECVLAVALNITLANDNDRGGKILFAPAYAALIMGVGCLLFKIAFKPQNCHEPTTAVLFVEFWIAAENAIFFIISGIILTCVSYTDAVNIILSIVLGIVFCFDVAGVTLQWFNCEIAMKVKDRNLLPIFEESAEKTKLLDSPTIEGTD</sequence>
<accession>A0A914VXN4</accession>
<dbReference type="AlphaFoldDB" id="A0A914VXN4"/>
<evidence type="ECO:0000313" key="2">
    <source>
        <dbReference type="Proteomes" id="UP000887566"/>
    </source>
</evidence>
<proteinExistence type="predicted"/>
<keyword evidence="2" id="KW-1185">Reference proteome</keyword>
<keyword evidence="1" id="KW-1133">Transmembrane helix</keyword>
<evidence type="ECO:0000256" key="1">
    <source>
        <dbReference type="SAM" id="Phobius"/>
    </source>
</evidence>
<dbReference type="WBParaSite" id="PSAMB.scaffold277size59606.g4265.t1">
    <property type="protein sequence ID" value="PSAMB.scaffold277size59606.g4265.t1"/>
    <property type="gene ID" value="PSAMB.scaffold277size59606.g4265"/>
</dbReference>
<organism evidence="2 3">
    <name type="scientific">Plectus sambesii</name>
    <dbReference type="NCBI Taxonomy" id="2011161"/>
    <lineage>
        <taxon>Eukaryota</taxon>
        <taxon>Metazoa</taxon>
        <taxon>Ecdysozoa</taxon>
        <taxon>Nematoda</taxon>
        <taxon>Chromadorea</taxon>
        <taxon>Plectida</taxon>
        <taxon>Plectina</taxon>
        <taxon>Plectoidea</taxon>
        <taxon>Plectidae</taxon>
        <taxon>Plectus</taxon>
    </lineage>
</organism>
<keyword evidence="1" id="KW-0472">Membrane</keyword>
<name>A0A914VXN4_9BILA</name>